<dbReference type="Proteomes" id="UP000029859">
    <property type="component" value="Unassembled WGS sequence"/>
</dbReference>
<dbReference type="RefSeq" id="WP_048193601.1">
    <property type="nucleotide sequence ID" value="NZ_CAAGSM010000002.1"/>
</dbReference>
<dbReference type="InterPro" id="IPR002586">
    <property type="entry name" value="CobQ/CobB/MinD/ParA_Nub-bd_dom"/>
</dbReference>
<accession>A0A099T2V2</accession>
<dbReference type="Gene3D" id="3.30.70.20">
    <property type="match status" value="1"/>
</dbReference>
<reference evidence="2 3" key="1">
    <citation type="submission" date="2014-09" db="EMBL/GenBank/DDBJ databases">
        <title>Draft genome sequence of an obligately methylotrophic methanogen, Methanococcoides methylutens, isolated from marine sediment.</title>
        <authorList>
            <person name="Guan Y."/>
            <person name="Ngugi D.K."/>
            <person name="Blom J."/>
            <person name="Ali S."/>
            <person name="Ferry J.G."/>
            <person name="Stingl U."/>
        </authorList>
    </citation>
    <scope>NUCLEOTIDE SEQUENCE [LARGE SCALE GENOMIC DNA]</scope>
    <source>
        <strain evidence="2 3">DSM 2657</strain>
    </source>
</reference>
<dbReference type="Pfam" id="PF01656">
    <property type="entry name" value="CbiA"/>
    <property type="match status" value="1"/>
</dbReference>
<organism evidence="2 3">
    <name type="scientific">Methanococcoides methylutens</name>
    <dbReference type="NCBI Taxonomy" id="2226"/>
    <lineage>
        <taxon>Archaea</taxon>
        <taxon>Methanobacteriati</taxon>
        <taxon>Methanobacteriota</taxon>
        <taxon>Stenosarchaea group</taxon>
        <taxon>Methanomicrobia</taxon>
        <taxon>Methanosarcinales</taxon>
        <taxon>Methanosarcinaceae</taxon>
        <taxon>Methanococcoides</taxon>
    </lineage>
</organism>
<dbReference type="PANTHER" id="PTHR43534:SF1">
    <property type="entry name" value="4FE-4S CLUSTER CONTAINING PARA FAMILY ATPASE PROTEIN"/>
    <property type="match status" value="1"/>
</dbReference>
<evidence type="ECO:0000259" key="1">
    <source>
        <dbReference type="PROSITE" id="PS51379"/>
    </source>
</evidence>
<name>A0A099T2V2_METMT</name>
<dbReference type="InterPro" id="IPR017900">
    <property type="entry name" value="4Fe4S_Fe_S_CS"/>
</dbReference>
<dbReference type="InterPro" id="IPR017896">
    <property type="entry name" value="4Fe4S_Fe-S-bd"/>
</dbReference>
<dbReference type="EMBL" id="JRHO01000009">
    <property type="protein sequence ID" value="KGK99189.1"/>
    <property type="molecule type" value="Genomic_DNA"/>
</dbReference>
<dbReference type="GO" id="GO:0016491">
    <property type="term" value="F:oxidoreductase activity"/>
    <property type="evidence" value="ECO:0007669"/>
    <property type="project" value="UniProtKB-ARBA"/>
</dbReference>
<protein>
    <submittedName>
        <fullName evidence="2">(4Fe-4S)-binding protein</fullName>
    </submittedName>
</protein>
<dbReference type="Gene3D" id="3.40.50.300">
    <property type="entry name" value="P-loop containing nucleotide triphosphate hydrolases"/>
    <property type="match status" value="1"/>
</dbReference>
<dbReference type="SUPFAM" id="SSF52540">
    <property type="entry name" value="P-loop containing nucleoside triphosphate hydrolases"/>
    <property type="match status" value="1"/>
</dbReference>
<dbReference type="PROSITE" id="PS00198">
    <property type="entry name" value="4FE4S_FER_1"/>
    <property type="match status" value="1"/>
</dbReference>
<feature type="domain" description="4Fe-4S ferredoxin-type" evidence="1">
    <location>
        <begin position="59"/>
        <end position="84"/>
    </location>
</feature>
<gene>
    <name evidence="2" type="ORF">LI82_03950</name>
</gene>
<dbReference type="OrthoDB" id="65817at2157"/>
<dbReference type="AlphaFoldDB" id="A0A099T2V2"/>
<sequence length="289" mass="31238">MKQLVIISGKGGTGKTTITAAIASMAENAIIADCDVDAPNLHLVLEPEIIETSDFYGMDIAHIDTEKCTGCNVCIENCNFDAIHTDHSINSCKCEGCGVCEYVCPENAIKMINNPSGSVFDSMTRYGPMVHAELMIGEEASGKLVTAVKEHAVSLANEKEAELIICDGPPGTGCPVIAAITGADLALIVTEPSLSGIHDLERIIQVTDHFRIPAIVCINKYNINEGNTKQIESSCEENGIMVAGKLPYDTVPNKAMIGKKTIIEYEDNEFSEKLRNIWRTVRSELCEGQ</sequence>
<evidence type="ECO:0000313" key="3">
    <source>
        <dbReference type="Proteomes" id="UP000029859"/>
    </source>
</evidence>
<comment type="caution">
    <text evidence="2">The sequence shown here is derived from an EMBL/GenBank/DDBJ whole genome shotgun (WGS) entry which is preliminary data.</text>
</comment>
<feature type="domain" description="4Fe-4S ferredoxin-type" evidence="1">
    <location>
        <begin position="85"/>
        <end position="114"/>
    </location>
</feature>
<keyword evidence="3" id="KW-1185">Reference proteome</keyword>
<dbReference type="CDD" id="cd03110">
    <property type="entry name" value="SIMIBI_bact_arch"/>
    <property type="match status" value="1"/>
</dbReference>
<dbReference type="PROSITE" id="PS51379">
    <property type="entry name" value="4FE4S_FER_2"/>
    <property type="match status" value="2"/>
</dbReference>
<dbReference type="PANTHER" id="PTHR43534">
    <property type="entry name" value="MIND SUPERFAMILY P-LOOP ATPASE CONTAINING AN INSERTED FERREDOXIN DOMAIN"/>
    <property type="match status" value="1"/>
</dbReference>
<proteinExistence type="predicted"/>
<dbReference type="InterPro" id="IPR027417">
    <property type="entry name" value="P-loop_NTPase"/>
</dbReference>
<evidence type="ECO:0000313" key="2">
    <source>
        <dbReference type="EMBL" id="KGK99189.1"/>
    </source>
</evidence>
<dbReference type="Pfam" id="PF00037">
    <property type="entry name" value="Fer4"/>
    <property type="match status" value="2"/>
</dbReference>